<feature type="compositionally biased region" description="Basic residues" evidence="2">
    <location>
        <begin position="205"/>
        <end position="217"/>
    </location>
</feature>
<dbReference type="EMBL" id="CAMXCT010003386">
    <property type="protein sequence ID" value="CAI4004194.1"/>
    <property type="molecule type" value="Genomic_DNA"/>
</dbReference>
<dbReference type="OrthoDB" id="273070at2759"/>
<feature type="compositionally biased region" description="Basic residues" evidence="2">
    <location>
        <begin position="1262"/>
        <end position="1281"/>
    </location>
</feature>
<keyword evidence="6" id="KW-1185">Reference proteome</keyword>
<keyword evidence="1" id="KW-0863">Zinc-finger</keyword>
<feature type="compositionally biased region" description="Acidic residues" evidence="2">
    <location>
        <begin position="1249"/>
        <end position="1258"/>
    </location>
</feature>
<feature type="compositionally biased region" description="Basic and acidic residues" evidence="2">
    <location>
        <begin position="378"/>
        <end position="406"/>
    </location>
</feature>
<dbReference type="PANTHER" id="PTHR36812:SF9">
    <property type="entry name" value="MYB-LIKE PROTEIN X ISOFORM X1"/>
    <property type="match status" value="1"/>
</dbReference>
<feature type="compositionally biased region" description="Basic residues" evidence="2">
    <location>
        <begin position="1074"/>
        <end position="1083"/>
    </location>
</feature>
<keyword evidence="1" id="KW-0862">Zinc</keyword>
<feature type="region of interest" description="Disordered" evidence="2">
    <location>
        <begin position="1041"/>
        <end position="1174"/>
    </location>
</feature>
<name>A0A9P1G7V1_9DINO</name>
<accession>A0A9P1G7V1</accession>
<feature type="region of interest" description="Disordered" evidence="2">
    <location>
        <begin position="203"/>
        <end position="350"/>
    </location>
</feature>
<feature type="region of interest" description="Disordered" evidence="2">
    <location>
        <begin position="978"/>
        <end position="1000"/>
    </location>
</feature>
<evidence type="ECO:0000256" key="2">
    <source>
        <dbReference type="SAM" id="MobiDB-lite"/>
    </source>
</evidence>
<feature type="non-terminal residue" evidence="4">
    <location>
        <position position="1"/>
    </location>
</feature>
<feature type="region of interest" description="Disordered" evidence="2">
    <location>
        <begin position="378"/>
        <end position="431"/>
    </location>
</feature>
<sequence>KKDHNCYGWLKGDCKKGDKCTCKHDPNMKGKKAAPSAKTSDAKATPALVREYDDDFIVSAMPSEKKVKMDVKFREHVDTFAYVKHDFVQCSNRRPKRNLSRAQKQSLPCKSTHDIMTDQQWVLQAKLSMTRAHAIGILMDDLNEFSDVDEVHIVLGPKSDIKLKINSNEYLEDNPRAEMCYEGVIPHAELVMKVLVLMGNSTASRKTKKKRRSKRKTVPAAAGEEQDDDNGDDKPKKSKITNRVERQEEEFDRMMNEMNIKLDKEKSDKVEVVGEPPMPPPDGEPPYDGPEHHSMGKPGDGIIYLSDIGEHVKLDNRGRPYRVGPDGRKEVRGSPRPKSSYRPEERRALSAKERDVIIRRGKLEAEAEKLKEIKLKKEKEKKAKVEAAEKKKKSDASSHKDPPKGESRKKKKKSNKDSKESSGKDGGKDAAAGVGILQGEWVGIPATRGPRKLNHVRDHGDRVGVSATCDANGLINFNKYNAVSPTAPTLALRDNGKHSVILPTYREYEPSYSSLPDNTVDKWHAIGISPIAAASACFLSKIPSNRSEVDAITLFLQVMELVKCPEELNQGAKRFLERCTTYMKTFVQLASRDNHKVFAFCTSGCINSLGNMWEYIKNFHVPYPIKHEPTFTLAMLRDHLREFKLRPYGGDLRGVNQSVPAENTWLSATRKMDGSLNPSDPDAPIIISFRAIHRELHYFTMDTSWESKNTQRLFNAALDEWQRQVMHLGHAWRCYNQQVDDEGEPIEPMDTSSFKQFLEAMAVLKPKMQLTADPCIGVKDLFDSLEGYLVENGNMNLYKMVEPPVGISWKSTTNPSWLAKNGVLYKKYLAIAPNGVLPAKKHRSALMKLQEKKNVNHTNKTPEDFAEKVDEWIRIGFAHLRALKQSSTAQQRCFRKADGEEQAILKEIIDIMELGDGSENGNSDDSQKSEEVTSLVPVEASTTPTFQTPEPAKKHVPTLVLDPKDVFRMVLKRDPFTLDSPEKSEKQSKAKKVRGHSPVHVDAVKSPEKFKGFLDGLVTIGHVDASEAAVLEQVQGQQPINNGFKSQLSRANKTKKAAQQAEVDSNDGDEAKAKAKSKSKSKSKKTEIQCEAQTAAAVQQTAADTPALTQKLKNPKCKNGKGEDGPEKQKRSRKSKKEIQDEGGPGKRPVPEGMDPGKNRSENRKLVTSRAYHQAADAHWALGTEEDDSAEWWEQCKVKGRQAAAKAGADFDLMWPQSQVINVASGVAGEPVSASSQAALDAALAMSDSSDEMAEEEDYQKKKSKKSKKNKKMGKGMKFGK</sequence>
<dbReference type="PANTHER" id="PTHR36812">
    <property type="entry name" value="NEUROFILAMENT TRIPLET M PROTEIN-LIKE PROTEIN"/>
    <property type="match status" value="1"/>
</dbReference>
<feature type="compositionally biased region" description="Polar residues" evidence="2">
    <location>
        <begin position="1041"/>
        <end position="1051"/>
    </location>
</feature>
<evidence type="ECO:0000313" key="4">
    <source>
        <dbReference type="EMBL" id="CAI4004194.1"/>
    </source>
</evidence>
<gene>
    <name evidence="4" type="ORF">C1SCF055_LOCUS30005</name>
</gene>
<proteinExistence type="predicted"/>
<feature type="compositionally biased region" description="Basic and acidic residues" evidence="2">
    <location>
        <begin position="242"/>
        <end position="272"/>
    </location>
</feature>
<protein>
    <recommendedName>
        <fullName evidence="3">C3H1-type domain-containing protein</fullName>
    </recommendedName>
</protein>
<feature type="compositionally biased region" description="Basic and acidic residues" evidence="2">
    <location>
        <begin position="1120"/>
        <end position="1129"/>
    </location>
</feature>
<comment type="caution">
    <text evidence="4">The sequence shown here is derived from an EMBL/GenBank/DDBJ whole genome shotgun (WGS) entry which is preliminary data.</text>
</comment>
<evidence type="ECO:0000256" key="1">
    <source>
        <dbReference type="PROSITE-ProRule" id="PRU00723"/>
    </source>
</evidence>
<dbReference type="Proteomes" id="UP001152797">
    <property type="component" value="Unassembled WGS sequence"/>
</dbReference>
<evidence type="ECO:0000313" key="5">
    <source>
        <dbReference type="EMBL" id="CAL1157569.1"/>
    </source>
</evidence>
<feature type="region of interest" description="Disordered" evidence="2">
    <location>
        <begin position="915"/>
        <end position="935"/>
    </location>
</feature>
<feature type="compositionally biased region" description="Basic and acidic residues" evidence="2">
    <location>
        <begin position="415"/>
        <end position="428"/>
    </location>
</feature>
<dbReference type="EMBL" id="CAMXCT030003386">
    <property type="protein sequence ID" value="CAL4791506.1"/>
    <property type="molecule type" value="Genomic_DNA"/>
</dbReference>
<feature type="zinc finger region" description="C3H1-type" evidence="1">
    <location>
        <begin position="5"/>
        <end position="27"/>
    </location>
</feature>
<dbReference type="EMBL" id="CAMXCT020003386">
    <property type="protein sequence ID" value="CAL1157569.1"/>
    <property type="molecule type" value="Genomic_DNA"/>
</dbReference>
<dbReference type="InterPro" id="IPR000571">
    <property type="entry name" value="Znf_CCCH"/>
</dbReference>
<feature type="compositionally biased region" description="Basic and acidic residues" evidence="2">
    <location>
        <begin position="1155"/>
        <end position="1165"/>
    </location>
</feature>
<dbReference type="GO" id="GO:0008270">
    <property type="term" value="F:zinc ion binding"/>
    <property type="evidence" value="ECO:0007669"/>
    <property type="project" value="UniProtKB-KW"/>
</dbReference>
<feature type="compositionally biased region" description="Low complexity" evidence="2">
    <location>
        <begin position="1092"/>
        <end position="1107"/>
    </location>
</feature>
<evidence type="ECO:0000259" key="3">
    <source>
        <dbReference type="PROSITE" id="PS50103"/>
    </source>
</evidence>
<feature type="compositionally biased region" description="Basic and acidic residues" evidence="2">
    <location>
        <begin position="308"/>
        <end position="318"/>
    </location>
</feature>
<evidence type="ECO:0000313" key="6">
    <source>
        <dbReference type="Proteomes" id="UP001152797"/>
    </source>
</evidence>
<feature type="region of interest" description="Disordered" evidence="2">
    <location>
        <begin position="1243"/>
        <end position="1281"/>
    </location>
</feature>
<feature type="domain" description="C3H1-type" evidence="3">
    <location>
        <begin position="5"/>
        <end position="27"/>
    </location>
</feature>
<reference evidence="5" key="2">
    <citation type="submission" date="2024-04" db="EMBL/GenBank/DDBJ databases">
        <authorList>
            <person name="Chen Y."/>
            <person name="Shah S."/>
            <person name="Dougan E. K."/>
            <person name="Thang M."/>
            <person name="Chan C."/>
        </authorList>
    </citation>
    <scope>NUCLEOTIDE SEQUENCE [LARGE SCALE GENOMIC DNA]</scope>
</reference>
<keyword evidence="1" id="KW-0479">Metal-binding</keyword>
<feature type="compositionally biased region" description="Basic and acidic residues" evidence="2">
    <location>
        <begin position="341"/>
        <end position="350"/>
    </location>
</feature>
<feature type="compositionally biased region" description="Basic and acidic residues" evidence="2">
    <location>
        <begin position="978"/>
        <end position="988"/>
    </location>
</feature>
<dbReference type="PROSITE" id="PS50103">
    <property type="entry name" value="ZF_C3H1"/>
    <property type="match status" value="1"/>
</dbReference>
<feature type="compositionally biased region" description="Pro residues" evidence="2">
    <location>
        <begin position="276"/>
        <end position="288"/>
    </location>
</feature>
<organism evidence="4">
    <name type="scientific">Cladocopium goreaui</name>
    <dbReference type="NCBI Taxonomy" id="2562237"/>
    <lineage>
        <taxon>Eukaryota</taxon>
        <taxon>Sar</taxon>
        <taxon>Alveolata</taxon>
        <taxon>Dinophyceae</taxon>
        <taxon>Suessiales</taxon>
        <taxon>Symbiodiniaceae</taxon>
        <taxon>Cladocopium</taxon>
    </lineage>
</organism>
<reference evidence="4" key="1">
    <citation type="submission" date="2022-10" db="EMBL/GenBank/DDBJ databases">
        <authorList>
            <person name="Chen Y."/>
            <person name="Dougan E. K."/>
            <person name="Chan C."/>
            <person name="Rhodes N."/>
            <person name="Thang M."/>
        </authorList>
    </citation>
    <scope>NUCLEOTIDE SEQUENCE</scope>
</reference>